<keyword evidence="2" id="KW-0966">Cell projection</keyword>
<dbReference type="Proteomes" id="UP000250163">
    <property type="component" value="Chromosome MORIYA"/>
</dbReference>
<keyword evidence="3" id="KW-1185">Reference proteome</keyword>
<sequence>MLVVKPTAVSPKITKSSSKITLAAESAEIEKYDLLGERRQWTDCLEVINADLSLVHREIERRLSQLFNEYEYRITLQKFTYEKVNPVDLGTNIIWLQAQNNAGLKVLLSINNTMLYTLTEIFLGATKPSNKDNLAQPSDSEYRLLKRILTILLDALDNQLSHHHEWTISHTNQPTIGDEFITSTIDCTIKEYMSSWRIWYPKEFINQKLSSNRTLPDYELLAAKLANAATNIPTNIKVILAKTQLNLVQLTQLKSGDFIMMDLPEIVSACTGNHVIAHGRVVVQSGRLVMQVTDTND</sequence>
<dbReference type="KEGG" id="mya:MORIYA_2191"/>
<dbReference type="AlphaFoldDB" id="A0A330LPV0"/>
<dbReference type="OrthoDB" id="6396913at2"/>
<accession>A0A330LPV0</accession>
<organism evidence="2 3">
    <name type="scientific">Moritella yayanosii</name>
    <dbReference type="NCBI Taxonomy" id="69539"/>
    <lineage>
        <taxon>Bacteria</taxon>
        <taxon>Pseudomonadati</taxon>
        <taxon>Pseudomonadota</taxon>
        <taxon>Gammaproteobacteria</taxon>
        <taxon>Alteromonadales</taxon>
        <taxon>Moritellaceae</taxon>
        <taxon>Moritella</taxon>
    </lineage>
</organism>
<proteinExistence type="predicted"/>
<keyword evidence="2" id="KW-0282">Flagellum</keyword>
<dbReference type="InterPro" id="IPR036429">
    <property type="entry name" value="SpoA-like_sf"/>
</dbReference>
<keyword evidence="2" id="KW-0969">Cilium</keyword>
<dbReference type="Pfam" id="PF01052">
    <property type="entry name" value="FliMN_C"/>
    <property type="match status" value="1"/>
</dbReference>
<evidence type="ECO:0000259" key="1">
    <source>
        <dbReference type="Pfam" id="PF01052"/>
    </source>
</evidence>
<dbReference type="EMBL" id="LS483250">
    <property type="protein sequence ID" value="SQD78669.1"/>
    <property type="molecule type" value="Genomic_DNA"/>
</dbReference>
<dbReference type="InterPro" id="IPR001543">
    <property type="entry name" value="FliN-like_C"/>
</dbReference>
<name>A0A330LPV0_9GAMM</name>
<feature type="domain" description="Flagellar motor switch protein FliN-like C-terminal" evidence="1">
    <location>
        <begin position="231"/>
        <end position="295"/>
    </location>
</feature>
<reference evidence="3" key="1">
    <citation type="submission" date="2018-05" db="EMBL/GenBank/DDBJ databases">
        <authorList>
            <person name="Cea G.-C."/>
            <person name="William W."/>
        </authorList>
    </citation>
    <scope>NUCLEOTIDE SEQUENCE [LARGE SCALE GENOMIC DNA]</scope>
    <source>
        <strain evidence="3">DB21MT 5</strain>
    </source>
</reference>
<dbReference type="SUPFAM" id="SSF101801">
    <property type="entry name" value="Surface presentation of antigens (SPOA)"/>
    <property type="match status" value="1"/>
</dbReference>
<dbReference type="RefSeq" id="WP_112714910.1">
    <property type="nucleotide sequence ID" value="NZ_LS483250.1"/>
</dbReference>
<evidence type="ECO:0000313" key="2">
    <source>
        <dbReference type="EMBL" id="SQD78669.1"/>
    </source>
</evidence>
<protein>
    <submittedName>
        <fullName evidence="2">Putative Flagellar motor switch protein FliM</fullName>
    </submittedName>
</protein>
<evidence type="ECO:0000313" key="3">
    <source>
        <dbReference type="Proteomes" id="UP000250163"/>
    </source>
</evidence>
<gene>
    <name evidence="2" type="ORF">MORIYA_2191</name>
</gene>
<dbReference type="Gene3D" id="2.30.330.10">
    <property type="entry name" value="SpoA-like"/>
    <property type="match status" value="1"/>
</dbReference>